<dbReference type="PANTHER" id="PTHR36054:SF2">
    <property type="entry name" value="PROTEIN SICKLE"/>
    <property type="match status" value="1"/>
</dbReference>
<sequence length="359" mass="39149">MDESEKRRERLRAMRMEAAQAENSNSVVTPAMPCNLFNPLVENSATMPRQEESGPVSRFDFYTDPMAAFSAERNRNNAGNQISSGYFTSPVDSCPSTMRFPSPLAGLRNPEMAPSMAQQFQDNYSPDHGMYQARGFGLNSSFQRSPMGISRPTMHQGNPDAWRGSGGVAGYNFPPNSSTDYNFPSPGFGPTSIPCFNTGQDSANWLNHSSSPVSGHGGSPSPNSGRGGDLWWRSSMRPASGHRGGRGNFNPGSGWRGGRGLGSHVRPRAPDRSLGPERYYNDSMVEDPWKSLKPVIWKGVEDSLTISSTPDSSRPWTPKYLGTKRSKTLEVSNRSSNQPSLAEYLAASFNEAVDDASSI</sequence>
<organism evidence="2 3">
    <name type="scientific">Rhamnella rubrinervis</name>
    <dbReference type="NCBI Taxonomy" id="2594499"/>
    <lineage>
        <taxon>Eukaryota</taxon>
        <taxon>Viridiplantae</taxon>
        <taxon>Streptophyta</taxon>
        <taxon>Embryophyta</taxon>
        <taxon>Tracheophyta</taxon>
        <taxon>Spermatophyta</taxon>
        <taxon>Magnoliopsida</taxon>
        <taxon>eudicotyledons</taxon>
        <taxon>Gunneridae</taxon>
        <taxon>Pentapetalae</taxon>
        <taxon>rosids</taxon>
        <taxon>fabids</taxon>
        <taxon>Rosales</taxon>
        <taxon>Rhamnaceae</taxon>
        <taxon>rhamnoid group</taxon>
        <taxon>Rhamneae</taxon>
        <taxon>Rhamnella</taxon>
    </lineage>
</organism>
<gene>
    <name evidence="2" type="ORF">FNV43_RR12434</name>
</gene>
<feature type="compositionally biased region" description="Low complexity" evidence="1">
    <location>
        <begin position="209"/>
        <end position="224"/>
    </location>
</feature>
<accession>A0A8K0H882</accession>
<reference evidence="2" key="1">
    <citation type="submission" date="2020-03" db="EMBL/GenBank/DDBJ databases">
        <title>A high-quality chromosome-level genome assembly of a woody plant with both climbing and erect habits, Rhamnella rubrinervis.</title>
        <authorList>
            <person name="Lu Z."/>
            <person name="Yang Y."/>
            <person name="Zhu X."/>
            <person name="Sun Y."/>
        </authorList>
    </citation>
    <scope>NUCLEOTIDE SEQUENCE</scope>
    <source>
        <strain evidence="2">BYM</strain>
        <tissue evidence="2">Leaf</tissue>
    </source>
</reference>
<dbReference type="Proteomes" id="UP000796880">
    <property type="component" value="Unassembled WGS sequence"/>
</dbReference>
<dbReference type="EMBL" id="VOIH02000005">
    <property type="protein sequence ID" value="KAF3447254.1"/>
    <property type="molecule type" value="Genomic_DNA"/>
</dbReference>
<keyword evidence="3" id="KW-1185">Reference proteome</keyword>
<dbReference type="InterPro" id="IPR028265">
    <property type="entry name" value="TTDN1/SICKLE"/>
</dbReference>
<proteinExistence type="predicted"/>
<dbReference type="PANTHER" id="PTHR36054">
    <property type="entry name" value="PROTEIN SICKLE"/>
    <property type="match status" value="1"/>
</dbReference>
<dbReference type="OrthoDB" id="1935385at2759"/>
<dbReference type="Pfam" id="PF15502">
    <property type="entry name" value="MPLKIP"/>
    <property type="match status" value="1"/>
</dbReference>
<dbReference type="GO" id="GO:0035196">
    <property type="term" value="P:miRNA processing"/>
    <property type="evidence" value="ECO:0007669"/>
    <property type="project" value="InterPro"/>
</dbReference>
<name>A0A8K0H882_9ROSA</name>
<protein>
    <submittedName>
        <fullName evidence="2">Uncharacterized protein</fullName>
    </submittedName>
</protein>
<evidence type="ECO:0000256" key="1">
    <source>
        <dbReference type="SAM" id="MobiDB-lite"/>
    </source>
</evidence>
<dbReference type="AlphaFoldDB" id="A0A8K0H882"/>
<evidence type="ECO:0000313" key="2">
    <source>
        <dbReference type="EMBL" id="KAF3447254.1"/>
    </source>
</evidence>
<dbReference type="InterPro" id="IPR039292">
    <property type="entry name" value="SICKLE"/>
</dbReference>
<dbReference type="GO" id="GO:0000398">
    <property type="term" value="P:mRNA splicing, via spliceosome"/>
    <property type="evidence" value="ECO:0007669"/>
    <property type="project" value="InterPro"/>
</dbReference>
<evidence type="ECO:0000313" key="3">
    <source>
        <dbReference type="Proteomes" id="UP000796880"/>
    </source>
</evidence>
<comment type="caution">
    <text evidence="2">The sequence shown here is derived from an EMBL/GenBank/DDBJ whole genome shotgun (WGS) entry which is preliminary data.</text>
</comment>
<feature type="region of interest" description="Disordered" evidence="1">
    <location>
        <begin position="206"/>
        <end position="277"/>
    </location>
</feature>